<comment type="caution">
    <text evidence="1">The sequence shown here is derived from an EMBL/GenBank/DDBJ whole genome shotgun (WGS) entry which is preliminary data.</text>
</comment>
<evidence type="ECO:0000313" key="2">
    <source>
        <dbReference type="Proteomes" id="UP001159405"/>
    </source>
</evidence>
<keyword evidence="2" id="KW-1185">Reference proteome</keyword>
<organism evidence="1 2">
    <name type="scientific">Porites lobata</name>
    <dbReference type="NCBI Taxonomy" id="104759"/>
    <lineage>
        <taxon>Eukaryota</taxon>
        <taxon>Metazoa</taxon>
        <taxon>Cnidaria</taxon>
        <taxon>Anthozoa</taxon>
        <taxon>Hexacorallia</taxon>
        <taxon>Scleractinia</taxon>
        <taxon>Fungiina</taxon>
        <taxon>Poritidae</taxon>
        <taxon>Porites</taxon>
    </lineage>
</organism>
<accession>A0ABN8N5Y6</accession>
<evidence type="ECO:0008006" key="3">
    <source>
        <dbReference type="Google" id="ProtNLM"/>
    </source>
</evidence>
<gene>
    <name evidence="1" type="ORF">PLOB_00002702</name>
</gene>
<dbReference type="EMBL" id="CALNXK010000011">
    <property type="protein sequence ID" value="CAH3043872.1"/>
    <property type="molecule type" value="Genomic_DNA"/>
</dbReference>
<sequence length="103" mass="11443">MKQWKKVAGTIITCCILHNTCLEVNDATEIGVVSDEDGFPRVLLPEHDSNADGVGLRNTIEDTLYYCFHIISDSSQLASKACYLNGNTLEIDPFTAFNHGFKF</sequence>
<proteinExistence type="predicted"/>
<protein>
    <recommendedName>
        <fullName evidence="3">Nuclease HARBI1</fullName>
    </recommendedName>
</protein>
<name>A0ABN8N5Y6_9CNID</name>
<evidence type="ECO:0000313" key="1">
    <source>
        <dbReference type="EMBL" id="CAH3043872.1"/>
    </source>
</evidence>
<dbReference type="Proteomes" id="UP001159405">
    <property type="component" value="Unassembled WGS sequence"/>
</dbReference>
<reference evidence="1 2" key="1">
    <citation type="submission" date="2022-05" db="EMBL/GenBank/DDBJ databases">
        <authorList>
            <consortium name="Genoscope - CEA"/>
            <person name="William W."/>
        </authorList>
    </citation>
    <scope>NUCLEOTIDE SEQUENCE [LARGE SCALE GENOMIC DNA]</scope>
</reference>